<dbReference type="eggNOG" id="ENOG502S7P8">
    <property type="taxonomic scope" value="Eukaryota"/>
</dbReference>
<dbReference type="InParanoid" id="F4RZG6"/>
<name>F4RZG6_MELLP</name>
<gene>
    <name evidence="1" type="ORF">MELLADRAFT_91552</name>
</gene>
<evidence type="ECO:0000313" key="2">
    <source>
        <dbReference type="Proteomes" id="UP000001072"/>
    </source>
</evidence>
<proteinExistence type="predicted"/>
<accession>F4RZG6</accession>
<dbReference type="RefSeq" id="XP_007414478.1">
    <property type="nucleotide sequence ID" value="XM_007414416.1"/>
</dbReference>
<dbReference type="OrthoDB" id="2506334at2759"/>
<dbReference type="KEGG" id="mlr:MELLADRAFT_91552"/>
<dbReference type="AlphaFoldDB" id="F4RZG6"/>
<dbReference type="VEuPathDB" id="FungiDB:MELLADRAFT_91552"/>
<dbReference type="HOGENOM" id="CLU_016062_0_1_1"/>
<keyword evidence="2" id="KW-1185">Reference proteome</keyword>
<reference evidence="2" key="1">
    <citation type="journal article" date="2011" name="Proc. Natl. Acad. Sci. U.S.A.">
        <title>Obligate biotrophy features unraveled by the genomic analysis of rust fungi.</title>
        <authorList>
            <person name="Duplessis S."/>
            <person name="Cuomo C.A."/>
            <person name="Lin Y.-C."/>
            <person name="Aerts A."/>
            <person name="Tisserant E."/>
            <person name="Veneault-Fourrey C."/>
            <person name="Joly D.L."/>
            <person name="Hacquard S."/>
            <person name="Amselem J."/>
            <person name="Cantarel B.L."/>
            <person name="Chiu R."/>
            <person name="Coutinho P.M."/>
            <person name="Feau N."/>
            <person name="Field M."/>
            <person name="Frey P."/>
            <person name="Gelhaye E."/>
            <person name="Goldberg J."/>
            <person name="Grabherr M.G."/>
            <person name="Kodira C.D."/>
            <person name="Kohler A."/>
            <person name="Kuees U."/>
            <person name="Lindquist E.A."/>
            <person name="Lucas S.M."/>
            <person name="Mago R."/>
            <person name="Mauceli E."/>
            <person name="Morin E."/>
            <person name="Murat C."/>
            <person name="Pangilinan J.L."/>
            <person name="Park R."/>
            <person name="Pearson M."/>
            <person name="Quesneville H."/>
            <person name="Rouhier N."/>
            <person name="Sakthikumar S."/>
            <person name="Salamov A.A."/>
            <person name="Schmutz J."/>
            <person name="Selles B."/>
            <person name="Shapiro H."/>
            <person name="Tanguay P."/>
            <person name="Tuskan G.A."/>
            <person name="Henrissat B."/>
            <person name="Van de Peer Y."/>
            <person name="Rouze P."/>
            <person name="Ellis J.G."/>
            <person name="Dodds P.N."/>
            <person name="Schein J.E."/>
            <person name="Zhong S."/>
            <person name="Hamelin R.C."/>
            <person name="Grigoriev I.V."/>
            <person name="Szabo L.J."/>
            <person name="Martin F."/>
        </authorList>
    </citation>
    <scope>NUCLEOTIDE SEQUENCE [LARGE SCALE GENOMIC DNA]</scope>
    <source>
        <strain evidence="2">98AG31 / pathotype 3-4-7</strain>
    </source>
</reference>
<sequence length="524" mass="59887">MSTSDMNPSQLFNFDAYYQPPEDTLSNQASPLEEYPTIPEEAPGYDEEDQLLLIVPPVAVNKDQTPETQLTIKSKKGKIGKKGKKTFALPLDRPSFTNFIDHDTTIDEEGYPKLPNGQTVFVRQPGQKFANWNTFTFTYTTSCPPKTARHPEWRTVRYHCLGVVLCGNLECKHRGSPPTAAVKLGELQKNPGICPAAMCNTTSQHIPCKDTICRVDEHLPTGWAIVRHSGVHNHPWPRRNKPDKYSLGKFAERVTNNPEMGPLQHKHVPGAGDSFPLDMIHWANMGLRMISCSYMKHKIHKTVQTQWMAAQLLARENDGGVYCGGLLSDVTYKFFANGYLMSTLMYHGTLNRWIPIQLTWLYGLSEDHYYAHFKTLMKQFKRAQLLPAERDILVRQVVDFSAAQKNGFIRAYMKVFDVTDRKEALDKLCGCQEHFRAQVMRVAKNRNVVPSHLKLLVKDQPGQKTYEENAQELRRLFPGAKRWFDWWQASDIEAMLFRSRQKQIDDDGFSKPDIPSSIVNVEVN</sequence>
<evidence type="ECO:0008006" key="3">
    <source>
        <dbReference type="Google" id="ProtNLM"/>
    </source>
</evidence>
<organism evidence="2">
    <name type="scientific">Melampsora larici-populina (strain 98AG31 / pathotype 3-4-7)</name>
    <name type="common">Poplar leaf rust fungus</name>
    <dbReference type="NCBI Taxonomy" id="747676"/>
    <lineage>
        <taxon>Eukaryota</taxon>
        <taxon>Fungi</taxon>
        <taxon>Dikarya</taxon>
        <taxon>Basidiomycota</taxon>
        <taxon>Pucciniomycotina</taxon>
        <taxon>Pucciniomycetes</taxon>
        <taxon>Pucciniales</taxon>
        <taxon>Melampsoraceae</taxon>
        <taxon>Melampsora</taxon>
    </lineage>
</organism>
<protein>
    <recommendedName>
        <fullName evidence="3">GCM domain-containing protein</fullName>
    </recommendedName>
</protein>
<dbReference type="EMBL" id="GL883132">
    <property type="protein sequence ID" value="EGG02221.1"/>
    <property type="molecule type" value="Genomic_DNA"/>
</dbReference>
<dbReference type="GeneID" id="18935940"/>
<evidence type="ECO:0000313" key="1">
    <source>
        <dbReference type="EMBL" id="EGG02221.1"/>
    </source>
</evidence>
<dbReference type="Proteomes" id="UP000001072">
    <property type="component" value="Unassembled WGS sequence"/>
</dbReference>